<comment type="catalytic activity">
    <reaction evidence="1">
        <text>Hydrolysis of terminal, non-reducing alpha-D-galactose residues in alpha-D-galactosides, including galactose oligosaccharides, galactomannans and galactolipids.</text>
        <dbReference type="EC" id="3.2.1.22"/>
    </reaction>
</comment>
<dbReference type="EMBL" id="JAVDQF010000001">
    <property type="protein sequence ID" value="MDR6269407.1"/>
    <property type="molecule type" value="Genomic_DNA"/>
</dbReference>
<dbReference type="SUPFAM" id="SSF51445">
    <property type="entry name" value="(Trans)glycosidases"/>
    <property type="match status" value="1"/>
</dbReference>
<name>A0ABU1JAF2_9MICC</name>
<dbReference type="CDD" id="cd14791">
    <property type="entry name" value="GH36"/>
    <property type="match status" value="1"/>
</dbReference>
<dbReference type="PANTHER" id="PTHR43053:SF3">
    <property type="entry name" value="ALPHA-GALACTOSIDASE C-RELATED"/>
    <property type="match status" value="1"/>
</dbReference>
<feature type="domain" description="Glycosyl hydrolase family 36 N-terminal" evidence="6">
    <location>
        <begin position="36"/>
        <end position="269"/>
    </location>
</feature>
<dbReference type="InterPro" id="IPR050985">
    <property type="entry name" value="Alpha-glycosidase_related"/>
</dbReference>
<sequence length="730" mass="78882">MNQLHPTTAAADSPARFVQLHRGGTSVVVECSGQTMPRILHWGAPLDQQGPLSGHQLAALSLAIAPQPGLAGLEVPARMSLLPQESEGWQHLPGLQGHRAGRAGFPRFVVEEFEAVPDGLSVRAADPDAGLEIGVELQLGESGLLRQRLSVRNTGETAYEVLALGATFPFSANAAEILDSAGRHLKERSPQRRPLTVGTHLREGRRGRTGADAPLLLAAGTAGFGFQHGTVHAVHLAWSGNYRLSAERTVEAQNFFSAAELLLPGEIILAPGESYRTPWSVGSWGEGLDELAARFHQDLRSRPEHPKPPRPVTLNSWEAVYFDHDLGRLTEIAQAAAAAGVERFVLDDGWFGSRRNDSSGLGDWQVSTAAWPAGLKPLVDTVRGLGMQFGLWFEPEMANLDSDLARSHPEWILHPGATGSGRWPASARQQQVLNLANPDAWRYLFDAISGLVAEHSIDYLKWDHNRDLLEPVDPRSGVAAVHESTLAAYRLMAELKATHPGLEIESCASGGARVDLGVLAHTDRIWVSDCIEPIERLDNQAYTGLLVPYEMMGAHIGGPQSHTTHRTHTMDFRASSALFGHLGVEWDISQASEAERAELARWISIHKTHRGLFHSGRSVHADLTDPSLDLRGVVAQDRSEAVFALTQRSAPISNPAGPVAFPGLDPAKNYLAELLTPVDSVGRQSRAPLPWNSGAEPLQLSGAALASVGLQMPILYPENAVVIRFTQSGA</sequence>
<dbReference type="Pfam" id="PF02065">
    <property type="entry name" value="Melibiase"/>
    <property type="match status" value="1"/>
</dbReference>
<dbReference type="Pfam" id="PF16875">
    <property type="entry name" value="Glyco_hydro_36N"/>
    <property type="match status" value="1"/>
</dbReference>
<dbReference type="RefSeq" id="WP_309797713.1">
    <property type="nucleotide sequence ID" value="NZ_BAAAHY010000005.1"/>
</dbReference>
<dbReference type="InterPro" id="IPR013780">
    <property type="entry name" value="Glyco_hydro_b"/>
</dbReference>
<gene>
    <name evidence="7" type="ORF">JOE69_001645</name>
</gene>
<dbReference type="PRINTS" id="PR00743">
    <property type="entry name" value="GLHYDRLASE36"/>
</dbReference>
<dbReference type="Gene3D" id="2.70.98.60">
    <property type="entry name" value="alpha-galactosidase from lactobacil brevis"/>
    <property type="match status" value="1"/>
</dbReference>
<accession>A0ABU1JAF2</accession>
<dbReference type="InterPro" id="IPR031704">
    <property type="entry name" value="Glyco_hydro_36_N"/>
</dbReference>
<feature type="domain" description="Glycosyl hydrolase family 36 C-terminal" evidence="5">
    <location>
        <begin position="633"/>
        <end position="713"/>
    </location>
</feature>
<evidence type="ECO:0000259" key="6">
    <source>
        <dbReference type="Pfam" id="PF16875"/>
    </source>
</evidence>
<evidence type="ECO:0000256" key="2">
    <source>
        <dbReference type="ARBA" id="ARBA00012755"/>
    </source>
</evidence>
<keyword evidence="3 7" id="KW-0378">Hydrolase</keyword>
<evidence type="ECO:0000313" key="8">
    <source>
        <dbReference type="Proteomes" id="UP001185069"/>
    </source>
</evidence>
<dbReference type="Gene3D" id="3.20.20.70">
    <property type="entry name" value="Aldolase class I"/>
    <property type="match status" value="1"/>
</dbReference>
<dbReference type="InterPro" id="IPR017853">
    <property type="entry name" value="GH"/>
</dbReference>
<dbReference type="Pfam" id="PF16874">
    <property type="entry name" value="Glyco_hydro_36C"/>
    <property type="match status" value="1"/>
</dbReference>
<dbReference type="InterPro" id="IPR013785">
    <property type="entry name" value="Aldolase_TIM"/>
</dbReference>
<dbReference type="PANTHER" id="PTHR43053">
    <property type="entry name" value="GLYCOSIDASE FAMILY 31"/>
    <property type="match status" value="1"/>
</dbReference>
<dbReference type="EC" id="3.2.1.22" evidence="2"/>
<evidence type="ECO:0000259" key="5">
    <source>
        <dbReference type="Pfam" id="PF16874"/>
    </source>
</evidence>
<dbReference type="InterPro" id="IPR000111">
    <property type="entry name" value="Glyco_hydro_27/36_CS"/>
</dbReference>
<protein>
    <recommendedName>
        <fullName evidence="2">alpha-galactosidase</fullName>
        <ecNumber evidence="2">3.2.1.22</ecNumber>
    </recommendedName>
</protein>
<keyword evidence="4 7" id="KW-0326">Glycosidase</keyword>
<reference evidence="7 8" key="1">
    <citation type="submission" date="2023-07" db="EMBL/GenBank/DDBJ databases">
        <title>Sequencing the genomes of 1000 actinobacteria strains.</title>
        <authorList>
            <person name="Klenk H.-P."/>
        </authorList>
    </citation>
    <scope>NUCLEOTIDE SEQUENCE [LARGE SCALE GENOMIC DNA]</scope>
    <source>
        <strain evidence="7 8">DSM 14555</strain>
    </source>
</reference>
<evidence type="ECO:0000313" key="7">
    <source>
        <dbReference type="EMBL" id="MDR6269407.1"/>
    </source>
</evidence>
<evidence type="ECO:0000256" key="1">
    <source>
        <dbReference type="ARBA" id="ARBA00001255"/>
    </source>
</evidence>
<dbReference type="Proteomes" id="UP001185069">
    <property type="component" value="Unassembled WGS sequence"/>
</dbReference>
<evidence type="ECO:0000256" key="3">
    <source>
        <dbReference type="ARBA" id="ARBA00022801"/>
    </source>
</evidence>
<dbReference type="GO" id="GO:0004557">
    <property type="term" value="F:alpha-galactosidase activity"/>
    <property type="evidence" value="ECO:0007669"/>
    <property type="project" value="UniProtKB-EC"/>
</dbReference>
<proteinExistence type="predicted"/>
<keyword evidence="8" id="KW-1185">Reference proteome</keyword>
<dbReference type="InterPro" id="IPR031705">
    <property type="entry name" value="Glyco_hydro_36_C"/>
</dbReference>
<dbReference type="PROSITE" id="PS00512">
    <property type="entry name" value="ALPHA_GALACTOSIDASE"/>
    <property type="match status" value="1"/>
</dbReference>
<comment type="caution">
    <text evidence="7">The sequence shown here is derived from an EMBL/GenBank/DDBJ whole genome shotgun (WGS) entry which is preliminary data.</text>
</comment>
<dbReference type="InterPro" id="IPR038417">
    <property type="entry name" value="Alpga-gal_N_sf"/>
</dbReference>
<organism evidence="7 8">
    <name type="scientific">Arthrobacter russicus</name>
    <dbReference type="NCBI Taxonomy" id="172040"/>
    <lineage>
        <taxon>Bacteria</taxon>
        <taxon>Bacillati</taxon>
        <taxon>Actinomycetota</taxon>
        <taxon>Actinomycetes</taxon>
        <taxon>Micrococcales</taxon>
        <taxon>Micrococcaceae</taxon>
        <taxon>Arthrobacter</taxon>
    </lineage>
</organism>
<dbReference type="Gene3D" id="2.60.40.1180">
    <property type="entry name" value="Golgi alpha-mannosidase II"/>
    <property type="match status" value="1"/>
</dbReference>
<evidence type="ECO:0000256" key="4">
    <source>
        <dbReference type="ARBA" id="ARBA00023295"/>
    </source>
</evidence>
<dbReference type="InterPro" id="IPR002252">
    <property type="entry name" value="Glyco_hydro_36"/>
</dbReference>